<accession>A0ABM9N5J2</accession>
<dbReference type="EMBL" id="CAWVOH010000002">
    <property type="protein sequence ID" value="CAK8054415.1"/>
    <property type="molecule type" value="Genomic_DNA"/>
</dbReference>
<name>A0ABM9N5J2_9LACO</name>
<evidence type="ECO:0000313" key="2">
    <source>
        <dbReference type="Proteomes" id="UP001314241"/>
    </source>
</evidence>
<organism evidence="1 2">
    <name type="scientific">Eupransor demetentiae</name>
    <dbReference type="NCBI Taxonomy" id="3109584"/>
    <lineage>
        <taxon>Bacteria</taxon>
        <taxon>Bacillati</taxon>
        <taxon>Bacillota</taxon>
        <taxon>Bacilli</taxon>
        <taxon>Lactobacillales</taxon>
        <taxon>Lactobacillaceae</taxon>
        <taxon>Eupransor</taxon>
    </lineage>
</organism>
<dbReference type="Proteomes" id="UP001314241">
    <property type="component" value="Unassembled WGS sequence"/>
</dbReference>
<sequence>MLSGPIKKHQAGWRDAFVLTKLSQFTKGGVAD</sequence>
<proteinExistence type="predicted"/>
<reference evidence="1 2" key="1">
    <citation type="submission" date="2024-01" db="EMBL/GenBank/DDBJ databases">
        <authorList>
            <person name="Botero Cardona J."/>
        </authorList>
    </citation>
    <scope>NUCLEOTIDE SEQUENCE [LARGE SCALE GENOMIC DNA]</scope>
    <source>
        <strain evidence="1 2">LMG 33000</strain>
    </source>
</reference>
<protein>
    <submittedName>
        <fullName evidence="1">Uncharacterized protein</fullName>
    </submittedName>
</protein>
<gene>
    <name evidence="1" type="ORF">R54876_GBNLAHCA_00983</name>
</gene>
<keyword evidence="2" id="KW-1185">Reference proteome</keyword>
<comment type="caution">
    <text evidence="1">The sequence shown here is derived from an EMBL/GenBank/DDBJ whole genome shotgun (WGS) entry which is preliminary data.</text>
</comment>
<evidence type="ECO:0000313" key="1">
    <source>
        <dbReference type="EMBL" id="CAK8054415.1"/>
    </source>
</evidence>